<evidence type="ECO:0000259" key="1">
    <source>
        <dbReference type="Pfam" id="PF10006"/>
    </source>
</evidence>
<name>A0A1W1B8M8_9ZZZZ</name>
<accession>A0A1W1B8M8</accession>
<dbReference type="Pfam" id="PF10006">
    <property type="entry name" value="DUF2249"/>
    <property type="match status" value="1"/>
</dbReference>
<protein>
    <recommendedName>
        <fullName evidence="1">DUF2249 domain-containing protein</fullName>
    </recommendedName>
</protein>
<dbReference type="InterPro" id="IPR018720">
    <property type="entry name" value="DUF2249"/>
</dbReference>
<dbReference type="SUPFAM" id="SSF64307">
    <property type="entry name" value="SirA-like"/>
    <property type="match status" value="1"/>
</dbReference>
<organism evidence="2">
    <name type="scientific">hydrothermal vent metagenome</name>
    <dbReference type="NCBI Taxonomy" id="652676"/>
    <lineage>
        <taxon>unclassified sequences</taxon>
        <taxon>metagenomes</taxon>
        <taxon>ecological metagenomes</taxon>
    </lineage>
</organism>
<evidence type="ECO:0000313" key="2">
    <source>
        <dbReference type="EMBL" id="SFV49891.1"/>
    </source>
</evidence>
<gene>
    <name evidence="2" type="ORF">MNB_SV-8-672</name>
</gene>
<dbReference type="InterPro" id="IPR036868">
    <property type="entry name" value="TusA-like_sf"/>
</dbReference>
<reference evidence="2" key="1">
    <citation type="submission" date="2016-10" db="EMBL/GenBank/DDBJ databases">
        <authorList>
            <person name="de Groot N.N."/>
        </authorList>
    </citation>
    <scope>NUCLEOTIDE SEQUENCE</scope>
</reference>
<feature type="domain" description="DUF2249" evidence="1">
    <location>
        <begin position="9"/>
        <end position="72"/>
    </location>
</feature>
<sequence>MQQLKEILLDARELEHPKPLEHAMHALRELNETNYFYMIHRKNPIPLLDLASEQHFQALSKEDNKGIWHIFICKNPNIRLNELIESHV</sequence>
<proteinExistence type="predicted"/>
<dbReference type="AlphaFoldDB" id="A0A1W1B8M8"/>
<dbReference type="EMBL" id="FPHD01000001">
    <property type="protein sequence ID" value="SFV49891.1"/>
    <property type="molecule type" value="Genomic_DNA"/>
</dbReference>